<dbReference type="Proteomes" id="UP000035491">
    <property type="component" value="Unassembled WGS sequence"/>
</dbReference>
<evidence type="ECO:0000313" key="1">
    <source>
        <dbReference type="EMBL" id="KJW00869.1"/>
    </source>
</evidence>
<sequence>MKNIFHKFVFTLFVCLINLQLIAASFNEKIPLYFKLTNENLLAGQNALNIDLCDSRIKEWCTKPQRELGLNGKKINDYIYIFHLILKENGDLAGGIT</sequence>
<keyword evidence="2" id="KW-1185">Reference proteome</keyword>
<reference evidence="1 2" key="1">
    <citation type="submission" date="2015-02" db="EMBL/GenBank/DDBJ databases">
        <title>Genome Sequencing of Rickettsiales.</title>
        <authorList>
            <person name="Daugherty S.C."/>
            <person name="Su Q."/>
            <person name="Abolude K."/>
            <person name="Beier-Sexton M."/>
            <person name="Carlyon J.A."/>
            <person name="Carter R."/>
            <person name="Day N.P."/>
            <person name="Dumler S.J."/>
            <person name="Dyachenko V."/>
            <person name="Godinez A."/>
            <person name="Kurtti T.J."/>
            <person name="Lichay M."/>
            <person name="Mullins K.E."/>
            <person name="Ott S."/>
            <person name="Pappas-Brown V."/>
            <person name="Paris D.H."/>
            <person name="Patel P."/>
            <person name="Richards A.L."/>
            <person name="Sadzewicz L."/>
            <person name="Sears K."/>
            <person name="Seidman D."/>
            <person name="Sengamalay N."/>
            <person name="Stenos J."/>
            <person name="Tallon L.J."/>
            <person name="Vincent G."/>
            <person name="Fraser C.M."/>
            <person name="Munderloh U."/>
            <person name="Dunning-Hotopp J.C."/>
        </authorList>
    </citation>
    <scope>NUCLEOTIDE SEQUENCE [LARGE SCALE GENOMIC DNA]</scope>
    <source>
        <strain evidence="1 2">Tate's Hell</strain>
    </source>
</reference>
<protein>
    <submittedName>
        <fullName evidence="1">Uncharacterized protein</fullName>
    </submittedName>
</protein>
<gene>
    <name evidence="1" type="ORF">RPATATE_0733</name>
</gene>
<name>A0ABR5DQ46_RICPA</name>
<comment type="caution">
    <text evidence="1">The sequence shown here is derived from an EMBL/GenBank/DDBJ whole genome shotgun (WGS) entry which is preliminary data.</text>
</comment>
<organism evidence="1 2">
    <name type="scientific">Rickettsia parkeri str. Tate's Hell</name>
    <dbReference type="NCBI Taxonomy" id="1359189"/>
    <lineage>
        <taxon>Bacteria</taxon>
        <taxon>Pseudomonadati</taxon>
        <taxon>Pseudomonadota</taxon>
        <taxon>Alphaproteobacteria</taxon>
        <taxon>Rickettsiales</taxon>
        <taxon>Rickettsiaceae</taxon>
        <taxon>Rickettsieae</taxon>
        <taxon>Rickettsia</taxon>
        <taxon>spotted fever group</taxon>
    </lineage>
</organism>
<accession>A0ABR5DQ46</accession>
<dbReference type="EMBL" id="LAOO01000001">
    <property type="protein sequence ID" value="KJW00869.1"/>
    <property type="molecule type" value="Genomic_DNA"/>
</dbReference>
<evidence type="ECO:0000313" key="2">
    <source>
        <dbReference type="Proteomes" id="UP000035491"/>
    </source>
</evidence>
<proteinExistence type="predicted"/>